<name>A0A9N9RFE8_9NEOP</name>
<proteinExistence type="inferred from homology"/>
<evidence type="ECO:0000313" key="8">
    <source>
        <dbReference type="EMBL" id="CAG9795459.1"/>
    </source>
</evidence>
<accession>A0A9N9RFE8</accession>
<dbReference type="Proteomes" id="UP001153714">
    <property type="component" value="Chromosome 8"/>
</dbReference>
<evidence type="ECO:0000256" key="4">
    <source>
        <dbReference type="ARBA" id="ARBA00023157"/>
    </source>
</evidence>
<dbReference type="Gene3D" id="3.40.50.1820">
    <property type="entry name" value="alpha/beta hydrolase"/>
    <property type="match status" value="1"/>
</dbReference>
<keyword evidence="9" id="KW-1185">Reference proteome</keyword>
<evidence type="ECO:0000259" key="7">
    <source>
        <dbReference type="Pfam" id="PF00135"/>
    </source>
</evidence>
<organism evidence="8 9">
    <name type="scientific">Diatraea saccharalis</name>
    <name type="common">sugarcane borer</name>
    <dbReference type="NCBI Taxonomy" id="40085"/>
    <lineage>
        <taxon>Eukaryota</taxon>
        <taxon>Metazoa</taxon>
        <taxon>Ecdysozoa</taxon>
        <taxon>Arthropoda</taxon>
        <taxon>Hexapoda</taxon>
        <taxon>Insecta</taxon>
        <taxon>Pterygota</taxon>
        <taxon>Neoptera</taxon>
        <taxon>Endopterygota</taxon>
        <taxon>Lepidoptera</taxon>
        <taxon>Glossata</taxon>
        <taxon>Ditrysia</taxon>
        <taxon>Pyraloidea</taxon>
        <taxon>Crambidae</taxon>
        <taxon>Crambinae</taxon>
        <taxon>Diatraea</taxon>
    </lineage>
</organism>
<reference evidence="8" key="1">
    <citation type="submission" date="2021-12" db="EMBL/GenBank/DDBJ databases">
        <authorList>
            <person name="King R."/>
        </authorList>
    </citation>
    <scope>NUCLEOTIDE SEQUENCE</scope>
</reference>
<keyword evidence="6" id="KW-0732">Signal</keyword>
<dbReference type="OrthoDB" id="19653at2759"/>
<dbReference type="AlphaFoldDB" id="A0A9N9RFE8"/>
<feature type="chain" id="PRO_5040534035" description="Carboxylic ester hydrolase" evidence="6">
    <location>
        <begin position="23"/>
        <end position="557"/>
    </location>
</feature>
<keyword evidence="2" id="KW-0719">Serine esterase</keyword>
<dbReference type="Pfam" id="PF00135">
    <property type="entry name" value="COesterase"/>
    <property type="match status" value="1"/>
</dbReference>
<keyword evidence="5" id="KW-0325">Glycoprotein</keyword>
<comment type="similarity">
    <text evidence="1 6">Belongs to the type-B carboxylesterase/lipase family.</text>
</comment>
<dbReference type="SUPFAM" id="SSF53474">
    <property type="entry name" value="alpha/beta-Hydrolases"/>
    <property type="match status" value="1"/>
</dbReference>
<reference evidence="8" key="2">
    <citation type="submission" date="2022-10" db="EMBL/GenBank/DDBJ databases">
        <authorList>
            <consortium name="ENA_rothamsted_submissions"/>
            <consortium name="culmorum"/>
            <person name="King R."/>
        </authorList>
    </citation>
    <scope>NUCLEOTIDE SEQUENCE</scope>
</reference>
<evidence type="ECO:0000256" key="5">
    <source>
        <dbReference type="ARBA" id="ARBA00023180"/>
    </source>
</evidence>
<protein>
    <recommendedName>
        <fullName evidence="6">Carboxylic ester hydrolase</fullName>
        <ecNumber evidence="6">3.1.1.-</ecNumber>
    </recommendedName>
</protein>
<evidence type="ECO:0000313" key="9">
    <source>
        <dbReference type="Proteomes" id="UP001153714"/>
    </source>
</evidence>
<dbReference type="PROSITE" id="PS00122">
    <property type="entry name" value="CARBOXYLESTERASE_B_1"/>
    <property type="match status" value="1"/>
</dbReference>
<dbReference type="PANTHER" id="PTHR43142:SF1">
    <property type="entry name" value="CARBOXYLIC ESTER HYDROLASE"/>
    <property type="match status" value="1"/>
</dbReference>
<evidence type="ECO:0000256" key="6">
    <source>
        <dbReference type="RuleBase" id="RU361235"/>
    </source>
</evidence>
<feature type="signal peptide" evidence="6">
    <location>
        <begin position="1"/>
        <end position="22"/>
    </location>
</feature>
<gene>
    <name evidence="8" type="ORF">DIATSA_LOCUS12724</name>
</gene>
<evidence type="ECO:0000256" key="1">
    <source>
        <dbReference type="ARBA" id="ARBA00005964"/>
    </source>
</evidence>
<keyword evidence="3 6" id="KW-0378">Hydrolase</keyword>
<sequence length="557" mass="62382">MRRTFNYILLCVLLDGYVDVLCTFTQIVETSYGKVRGLRSVSGQNLFYGIPYATSERFQPPKEPATWDGIFDAVRRFGACSQTVSVLKLGSEECLNLDLYVPERAKPGDKVPVLVFLHGGAYYYGSKIHYDPEFLVTKNVITAIINYRVGVLGFLCLDGVANLGLKDQVAALKWIRKTISAFGGDPDNVTISGQSAGASAAAMHMLSESSTGLFHKLILMSGSPLTPWAFNTEPLTAAYQDARKLSRVSTEKDVHNLFANASVDEILRVSHDTSLNPRYFKYSPCIDSNFSEPFFKGSPFDLIKTGRFNKVPILTGVASVEGLLFYGLNNEKTLKELDENFVERLPSVFSWCSKADKRKIANKMRSHYFGSRPIRKMQFKHIIDFYSDWIAHSTSQAFIDLMVKSSGQPVYSYLFNYVGDRNFAKVLLGQGLDVEGASHSDDIFYVFKPAGLSLLLSSRDRLFIDRLTTMLTNFMKYGDPTPFKTRLLPVRWPQANTSLTMRLDKRLSVIRIVPTAHQRFYLDLLCTYGQAGYVPCESAQKCNTSNDAQQHQGSATA</sequence>
<dbReference type="InterPro" id="IPR029058">
    <property type="entry name" value="AB_hydrolase_fold"/>
</dbReference>
<dbReference type="InterPro" id="IPR002018">
    <property type="entry name" value="CarbesteraseB"/>
</dbReference>
<evidence type="ECO:0000256" key="3">
    <source>
        <dbReference type="ARBA" id="ARBA00022801"/>
    </source>
</evidence>
<keyword evidence="4" id="KW-1015">Disulfide bond</keyword>
<dbReference type="GO" id="GO:0052689">
    <property type="term" value="F:carboxylic ester hydrolase activity"/>
    <property type="evidence" value="ECO:0007669"/>
    <property type="project" value="UniProtKB-KW"/>
</dbReference>
<dbReference type="EMBL" id="OU893339">
    <property type="protein sequence ID" value="CAG9795459.1"/>
    <property type="molecule type" value="Genomic_DNA"/>
</dbReference>
<dbReference type="InterPro" id="IPR019826">
    <property type="entry name" value="Carboxylesterase_B_AS"/>
</dbReference>
<dbReference type="EC" id="3.1.1.-" evidence="6"/>
<evidence type="ECO:0000256" key="2">
    <source>
        <dbReference type="ARBA" id="ARBA00022487"/>
    </source>
</evidence>
<dbReference type="PANTHER" id="PTHR43142">
    <property type="entry name" value="CARBOXYLIC ESTER HYDROLASE"/>
    <property type="match status" value="1"/>
</dbReference>
<feature type="domain" description="Carboxylesterase type B" evidence="7">
    <location>
        <begin position="26"/>
        <end position="503"/>
    </location>
</feature>